<keyword evidence="1" id="KW-0472">Membrane</keyword>
<accession>A0A0D2P348</accession>
<evidence type="ECO:0000313" key="3">
    <source>
        <dbReference type="Proteomes" id="UP000054270"/>
    </source>
</evidence>
<organism evidence="2 3">
    <name type="scientific">Hypholoma sublateritium (strain FD-334 SS-4)</name>
    <dbReference type="NCBI Taxonomy" id="945553"/>
    <lineage>
        <taxon>Eukaryota</taxon>
        <taxon>Fungi</taxon>
        <taxon>Dikarya</taxon>
        <taxon>Basidiomycota</taxon>
        <taxon>Agaricomycotina</taxon>
        <taxon>Agaricomycetes</taxon>
        <taxon>Agaricomycetidae</taxon>
        <taxon>Agaricales</taxon>
        <taxon>Agaricineae</taxon>
        <taxon>Strophariaceae</taxon>
        <taxon>Hypholoma</taxon>
    </lineage>
</organism>
<dbReference type="InterPro" id="IPR036322">
    <property type="entry name" value="WD40_repeat_dom_sf"/>
</dbReference>
<name>A0A0D2P348_HYPSF</name>
<proteinExistence type="predicted"/>
<dbReference type="SUPFAM" id="SSF50978">
    <property type="entry name" value="WD40 repeat-like"/>
    <property type="match status" value="1"/>
</dbReference>
<reference evidence="3" key="1">
    <citation type="submission" date="2014-04" db="EMBL/GenBank/DDBJ databases">
        <title>Evolutionary Origins and Diversification of the Mycorrhizal Mutualists.</title>
        <authorList>
            <consortium name="DOE Joint Genome Institute"/>
            <consortium name="Mycorrhizal Genomics Consortium"/>
            <person name="Kohler A."/>
            <person name="Kuo A."/>
            <person name="Nagy L.G."/>
            <person name="Floudas D."/>
            <person name="Copeland A."/>
            <person name="Barry K.W."/>
            <person name="Cichocki N."/>
            <person name="Veneault-Fourrey C."/>
            <person name="LaButti K."/>
            <person name="Lindquist E.A."/>
            <person name="Lipzen A."/>
            <person name="Lundell T."/>
            <person name="Morin E."/>
            <person name="Murat C."/>
            <person name="Riley R."/>
            <person name="Ohm R."/>
            <person name="Sun H."/>
            <person name="Tunlid A."/>
            <person name="Henrissat B."/>
            <person name="Grigoriev I.V."/>
            <person name="Hibbett D.S."/>
            <person name="Martin F."/>
        </authorList>
    </citation>
    <scope>NUCLEOTIDE SEQUENCE [LARGE SCALE GENOMIC DNA]</scope>
    <source>
        <strain evidence="3">FD-334 SS-4</strain>
    </source>
</reference>
<dbReference type="InterPro" id="IPR001680">
    <property type="entry name" value="WD40_rpt"/>
</dbReference>
<dbReference type="Proteomes" id="UP000054270">
    <property type="component" value="Unassembled WGS sequence"/>
</dbReference>
<feature type="transmembrane region" description="Helical" evidence="1">
    <location>
        <begin position="354"/>
        <end position="373"/>
    </location>
</feature>
<protein>
    <recommendedName>
        <fullName evidence="4">Anaphase-promoting complex subunit 4 WD40 domain-containing protein</fullName>
    </recommendedName>
</protein>
<dbReference type="EMBL" id="KN817658">
    <property type="protein sequence ID" value="KJA14990.1"/>
    <property type="molecule type" value="Genomic_DNA"/>
</dbReference>
<sequence>MSFMYNLLMDASDIGYPVRWISFSNLGEYFAVGTSRSIRVWSVESGAPLAEDLSTNAIDPLCMTWVGRASFVVGTQNGCLYSFDIIVKDKVSGFRASAESIHHLSCNAAGTVLVSAGLKGFRVWDEARDPKTHVLHWTARSSSLTPVLNSPQKIVSVAFFLLKYRSPTLLLIIIDLDTLLAKKTFSVTGQPLSTGALSRDESSFWTVAVDGDVRIWDVHTNAITPLLKNPNTKRKPISVRFIHGQHLVLIGGHGRADILEGGSMSKLQTLWLVEEKQTFSFTGMSWQTSRKLVDNIKSPKVDILADYCNDLDKTYLIATAASREGQVVVWKAIIRQEQLSGFANFKQLFLNPPVIVALIFASSVAFWGGMAVANKP</sequence>
<evidence type="ECO:0000256" key="1">
    <source>
        <dbReference type="SAM" id="Phobius"/>
    </source>
</evidence>
<dbReference type="Gene3D" id="2.130.10.10">
    <property type="entry name" value="YVTN repeat-like/Quinoprotein amine dehydrogenase"/>
    <property type="match status" value="2"/>
</dbReference>
<dbReference type="SMART" id="SM00320">
    <property type="entry name" value="WD40"/>
    <property type="match status" value="3"/>
</dbReference>
<dbReference type="InterPro" id="IPR015943">
    <property type="entry name" value="WD40/YVTN_repeat-like_dom_sf"/>
</dbReference>
<gene>
    <name evidence="2" type="ORF">HYPSUDRAFT_59069</name>
</gene>
<keyword evidence="3" id="KW-1185">Reference proteome</keyword>
<evidence type="ECO:0008006" key="4">
    <source>
        <dbReference type="Google" id="ProtNLM"/>
    </source>
</evidence>
<keyword evidence="1" id="KW-1133">Transmembrane helix</keyword>
<dbReference type="AlphaFoldDB" id="A0A0D2P348"/>
<evidence type="ECO:0000313" key="2">
    <source>
        <dbReference type="EMBL" id="KJA14990.1"/>
    </source>
</evidence>
<keyword evidence="1" id="KW-0812">Transmembrane</keyword>